<dbReference type="InterPro" id="IPR007627">
    <property type="entry name" value="RNA_pol_sigma70_r2"/>
</dbReference>
<dbReference type="InterPro" id="IPR013324">
    <property type="entry name" value="RNA_pol_sigma_r3/r4-like"/>
</dbReference>
<dbReference type="InterPro" id="IPR013325">
    <property type="entry name" value="RNA_pol_sigma_r2"/>
</dbReference>
<dbReference type="GO" id="GO:0003677">
    <property type="term" value="F:DNA binding"/>
    <property type="evidence" value="ECO:0007669"/>
    <property type="project" value="UniProtKB-KW"/>
</dbReference>
<dbReference type="InterPro" id="IPR036388">
    <property type="entry name" value="WH-like_DNA-bd_sf"/>
</dbReference>
<evidence type="ECO:0000256" key="6">
    <source>
        <dbReference type="ARBA" id="ARBA00023163"/>
    </source>
</evidence>
<dbReference type="SUPFAM" id="SSF88946">
    <property type="entry name" value="Sigma2 domain of RNA polymerase sigma factors"/>
    <property type="match status" value="1"/>
</dbReference>
<dbReference type="AlphaFoldDB" id="A0AAU8CWM0"/>
<dbReference type="PANTHER" id="PTHR43133:SF8">
    <property type="entry name" value="RNA POLYMERASE SIGMA FACTOR HI_1459-RELATED"/>
    <property type="match status" value="1"/>
</dbReference>
<dbReference type="PANTHER" id="PTHR43133">
    <property type="entry name" value="RNA POLYMERASE ECF-TYPE SIGMA FACTO"/>
    <property type="match status" value="1"/>
</dbReference>
<evidence type="ECO:0000256" key="4">
    <source>
        <dbReference type="ARBA" id="ARBA00023082"/>
    </source>
</evidence>
<feature type="domain" description="RNA polymerase sigma factor 70 region 4 type 2" evidence="8">
    <location>
        <begin position="124"/>
        <end position="169"/>
    </location>
</feature>
<dbReference type="NCBIfam" id="TIGR02937">
    <property type="entry name" value="sigma70-ECF"/>
    <property type="match status" value="1"/>
</dbReference>
<dbReference type="Gene3D" id="1.10.1740.10">
    <property type="match status" value="1"/>
</dbReference>
<evidence type="ECO:0000256" key="5">
    <source>
        <dbReference type="ARBA" id="ARBA00023125"/>
    </source>
</evidence>
<dbReference type="GO" id="GO:0006352">
    <property type="term" value="P:DNA-templated transcription initiation"/>
    <property type="evidence" value="ECO:0007669"/>
    <property type="project" value="InterPro"/>
</dbReference>
<keyword evidence="4" id="KW-0731">Sigma factor</keyword>
<keyword evidence="3" id="KW-0805">Transcription regulation</keyword>
<dbReference type="RefSeq" id="WP_353641889.1">
    <property type="nucleotide sequence ID" value="NZ_CP159253.1"/>
</dbReference>
<evidence type="ECO:0000256" key="3">
    <source>
        <dbReference type="ARBA" id="ARBA00023015"/>
    </source>
</evidence>
<dbReference type="SUPFAM" id="SSF54427">
    <property type="entry name" value="NTF2-like"/>
    <property type="match status" value="1"/>
</dbReference>
<keyword evidence="5" id="KW-0238">DNA-binding</keyword>
<dbReference type="EMBL" id="CP159253">
    <property type="protein sequence ID" value="XCG50584.1"/>
    <property type="molecule type" value="Genomic_DNA"/>
</dbReference>
<evidence type="ECO:0000256" key="1">
    <source>
        <dbReference type="ARBA" id="ARBA00010641"/>
    </source>
</evidence>
<dbReference type="Pfam" id="PF04542">
    <property type="entry name" value="Sigma70_r2"/>
    <property type="match status" value="1"/>
</dbReference>
<evidence type="ECO:0000259" key="8">
    <source>
        <dbReference type="Pfam" id="PF08281"/>
    </source>
</evidence>
<dbReference type="Gene3D" id="3.10.450.50">
    <property type="match status" value="1"/>
</dbReference>
<dbReference type="Gene3D" id="1.10.10.10">
    <property type="entry name" value="Winged helix-like DNA-binding domain superfamily/Winged helix DNA-binding domain"/>
    <property type="match status" value="1"/>
</dbReference>
<protein>
    <submittedName>
        <fullName evidence="9">Sigma-70 family RNA polymerase sigma factor</fullName>
    </submittedName>
</protein>
<comment type="subunit">
    <text evidence="2">Interacts transiently with the RNA polymerase catalytic core formed by RpoA, RpoB, RpoC and RpoZ (2 alpha, 1 beta, 1 beta' and 1 omega subunit) to form the RNA polymerase holoenzyme that can initiate transcription.</text>
</comment>
<dbReference type="GO" id="GO:0016987">
    <property type="term" value="F:sigma factor activity"/>
    <property type="evidence" value="ECO:0007669"/>
    <property type="project" value="UniProtKB-KW"/>
</dbReference>
<name>A0AAU8CWM0_9HYPH</name>
<comment type="similarity">
    <text evidence="1">Belongs to the sigma-70 factor family. ECF subfamily.</text>
</comment>
<proteinExistence type="inferred from homology"/>
<organism evidence="9">
    <name type="scientific">Mesorhizobium sp. WSM2240</name>
    <dbReference type="NCBI Taxonomy" id="3228851"/>
    <lineage>
        <taxon>Bacteria</taxon>
        <taxon>Pseudomonadati</taxon>
        <taxon>Pseudomonadota</taxon>
        <taxon>Alphaproteobacteria</taxon>
        <taxon>Hyphomicrobiales</taxon>
        <taxon>Phyllobacteriaceae</taxon>
        <taxon>Mesorhizobium</taxon>
    </lineage>
</organism>
<dbReference type="InterPro" id="IPR013249">
    <property type="entry name" value="RNA_pol_sigma70_r4_t2"/>
</dbReference>
<dbReference type="InterPro" id="IPR039425">
    <property type="entry name" value="RNA_pol_sigma-70-like"/>
</dbReference>
<sequence>MNESPANAPRADQPEGSEAFARLFRELRPKLHRYCARMTGSVIDGEDILQEALLRAMEALPKAGPIARPEGWLFRIAHNAALDFLRRRARRDAVQTDEETEMIADPVSAVDDRQAAAASLRTFMRLSVAQRSSVILMDVLGYSLQEIGSVTGLTMPSVKASLHRGRMRLRELAGEPDDLAPPVLEERERRCLALYVDRFNARDFDALRDLLADEVRLELVNQSRMNGRREVANYFGNYARIAGWRLAAGFVERRPAVLVFDDADPSGAPSYFILLQWSGGEILNIRDFRYARYAIADADVIAVD</sequence>
<feature type="domain" description="RNA polymerase sigma-70 region 2" evidence="7">
    <location>
        <begin position="23"/>
        <end position="91"/>
    </location>
</feature>
<gene>
    <name evidence="9" type="ORF">ABVK50_08960</name>
</gene>
<dbReference type="InterPro" id="IPR032710">
    <property type="entry name" value="NTF2-like_dom_sf"/>
</dbReference>
<accession>A0AAU8CWM0</accession>
<reference evidence="9" key="1">
    <citation type="submission" date="2024-06" db="EMBL/GenBank/DDBJ databases">
        <title>Mesorhizobium karijinii sp. nov., a symbiont of the iconic Swainsona formosa from arid Australia.</title>
        <authorList>
            <person name="Hill Y.J."/>
            <person name="Watkin E.L.J."/>
            <person name="O'Hara G.W."/>
            <person name="Terpolilli J."/>
            <person name="Tye M.L."/>
            <person name="Kohlmeier M.G."/>
        </authorList>
    </citation>
    <scope>NUCLEOTIDE SEQUENCE</scope>
    <source>
        <strain evidence="9">WSM2240</strain>
    </source>
</reference>
<dbReference type="Pfam" id="PF08281">
    <property type="entry name" value="Sigma70_r4_2"/>
    <property type="match status" value="1"/>
</dbReference>
<dbReference type="InterPro" id="IPR014284">
    <property type="entry name" value="RNA_pol_sigma-70_dom"/>
</dbReference>
<dbReference type="SUPFAM" id="SSF88659">
    <property type="entry name" value="Sigma3 and sigma4 domains of RNA polymerase sigma factors"/>
    <property type="match status" value="1"/>
</dbReference>
<evidence type="ECO:0000259" key="7">
    <source>
        <dbReference type="Pfam" id="PF04542"/>
    </source>
</evidence>
<evidence type="ECO:0000256" key="2">
    <source>
        <dbReference type="ARBA" id="ARBA00011344"/>
    </source>
</evidence>
<keyword evidence="6" id="KW-0804">Transcription</keyword>
<evidence type="ECO:0000313" key="9">
    <source>
        <dbReference type="EMBL" id="XCG50584.1"/>
    </source>
</evidence>